<accession>A0A518BL81</accession>
<dbReference type="RefSeq" id="WP_145066100.1">
    <property type="nucleotide sequence ID" value="NZ_CP036287.1"/>
</dbReference>
<gene>
    <name evidence="1" type="ORF">Pla133_28010</name>
</gene>
<dbReference type="EMBL" id="CP036287">
    <property type="protein sequence ID" value="QDU67713.1"/>
    <property type="molecule type" value="Genomic_DNA"/>
</dbReference>
<evidence type="ECO:0000313" key="2">
    <source>
        <dbReference type="Proteomes" id="UP000316921"/>
    </source>
</evidence>
<dbReference type="Proteomes" id="UP000316921">
    <property type="component" value="Chromosome"/>
</dbReference>
<reference evidence="1 2" key="1">
    <citation type="submission" date="2019-02" db="EMBL/GenBank/DDBJ databases">
        <title>Deep-cultivation of Planctomycetes and their phenomic and genomic characterization uncovers novel biology.</title>
        <authorList>
            <person name="Wiegand S."/>
            <person name="Jogler M."/>
            <person name="Boedeker C."/>
            <person name="Pinto D."/>
            <person name="Vollmers J."/>
            <person name="Rivas-Marin E."/>
            <person name="Kohn T."/>
            <person name="Peeters S.H."/>
            <person name="Heuer A."/>
            <person name="Rast P."/>
            <person name="Oberbeckmann S."/>
            <person name="Bunk B."/>
            <person name="Jeske O."/>
            <person name="Meyerdierks A."/>
            <person name="Storesund J.E."/>
            <person name="Kallscheuer N."/>
            <person name="Luecker S."/>
            <person name="Lage O.M."/>
            <person name="Pohl T."/>
            <person name="Merkel B.J."/>
            <person name="Hornburger P."/>
            <person name="Mueller R.-W."/>
            <person name="Bruemmer F."/>
            <person name="Labrenz M."/>
            <person name="Spormann A.M."/>
            <person name="Op den Camp H."/>
            <person name="Overmann J."/>
            <person name="Amann R."/>
            <person name="Jetten M.S.M."/>
            <person name="Mascher T."/>
            <person name="Medema M.H."/>
            <person name="Devos D.P."/>
            <person name="Kaster A.-K."/>
            <person name="Ovreas L."/>
            <person name="Rohde M."/>
            <person name="Galperin M.Y."/>
            <person name="Jogler C."/>
        </authorList>
    </citation>
    <scope>NUCLEOTIDE SEQUENCE [LARGE SCALE GENOMIC DNA]</scope>
    <source>
        <strain evidence="1 2">Pla133</strain>
    </source>
</reference>
<organism evidence="1 2">
    <name type="scientific">Engelhardtia mirabilis</name>
    <dbReference type="NCBI Taxonomy" id="2528011"/>
    <lineage>
        <taxon>Bacteria</taxon>
        <taxon>Pseudomonadati</taxon>
        <taxon>Planctomycetota</taxon>
        <taxon>Planctomycetia</taxon>
        <taxon>Planctomycetia incertae sedis</taxon>
        <taxon>Engelhardtia</taxon>
    </lineage>
</organism>
<dbReference type="KEGG" id="pbap:Pla133_28010"/>
<protein>
    <submittedName>
        <fullName evidence="1">Uncharacterized protein</fullName>
    </submittedName>
</protein>
<dbReference type="AlphaFoldDB" id="A0A518BL81"/>
<evidence type="ECO:0000313" key="1">
    <source>
        <dbReference type="EMBL" id="QDU67713.1"/>
    </source>
</evidence>
<name>A0A518BL81_9BACT</name>
<keyword evidence="2" id="KW-1185">Reference proteome</keyword>
<sequence length="92" mass="10249">MTEVRDEFFELAPDPTSEDLDQVFRLCSNSRAWNGPMPLPFPISEIVAAARVLGVQSPARVREVVETVQVMDAQWRNSIRSRAESEGADADS</sequence>
<proteinExistence type="predicted"/>